<evidence type="ECO:0000313" key="3">
    <source>
        <dbReference type="Proteomes" id="UP000595841"/>
    </source>
</evidence>
<organism evidence="2 3">
    <name type="scientific">Paenibacillus sonchi</name>
    <dbReference type="NCBI Taxonomy" id="373687"/>
    <lineage>
        <taxon>Bacteria</taxon>
        <taxon>Bacillati</taxon>
        <taxon>Bacillota</taxon>
        <taxon>Bacilli</taxon>
        <taxon>Bacillales</taxon>
        <taxon>Paenibacillaceae</taxon>
        <taxon>Paenibacillus</taxon>
        <taxon>Paenibacillus sonchi group</taxon>
    </lineage>
</organism>
<gene>
    <name evidence="2" type="ORF">JI735_34480</name>
</gene>
<dbReference type="AlphaFoldDB" id="A0A974PID5"/>
<evidence type="ECO:0000256" key="1">
    <source>
        <dbReference type="SAM" id="Phobius"/>
    </source>
</evidence>
<keyword evidence="2" id="KW-0614">Plasmid</keyword>
<sequence length="116" mass="13475">MKRHWIYLVSVILFCGTLIACTYIHVNYEKRYSPSLADTSEDSVSQNTIFNLNEAADYLRISTDALKGIIKQDGEKRRTTRPTHAYDLIPYVDLNGNLIFYRPILAKWIEFNSLNK</sequence>
<dbReference type="RefSeq" id="WP_039832842.1">
    <property type="nucleotide sequence ID" value="NZ_CP068596.1"/>
</dbReference>
<proteinExistence type="predicted"/>
<geneLocation type="plasmid" evidence="2 3">
    <name>unnamed1</name>
</geneLocation>
<evidence type="ECO:0000313" key="2">
    <source>
        <dbReference type="EMBL" id="QQZ64544.1"/>
    </source>
</evidence>
<keyword evidence="1" id="KW-1133">Transmembrane helix</keyword>
<keyword evidence="1" id="KW-0812">Transmembrane</keyword>
<protein>
    <submittedName>
        <fullName evidence="2">Uncharacterized protein</fullName>
    </submittedName>
</protein>
<name>A0A974PID5_9BACL</name>
<feature type="transmembrane region" description="Helical" evidence="1">
    <location>
        <begin position="6"/>
        <end position="26"/>
    </location>
</feature>
<reference evidence="2 3" key="1">
    <citation type="submission" date="2021-01" db="EMBL/GenBank/DDBJ databases">
        <title>Whole genome sequence of Paenibacillus sonchi LMG 24727 for comparative genomics.</title>
        <authorList>
            <person name="Lee G."/>
            <person name="Kim M.-J."/>
            <person name="Lim K."/>
            <person name="Shin J.-H."/>
        </authorList>
    </citation>
    <scope>NUCLEOTIDE SEQUENCE [LARGE SCALE GENOMIC DNA]</scope>
    <source>
        <strain evidence="2 3">LMG 24727</strain>
        <plasmid evidence="2 3">unnamed1</plasmid>
    </source>
</reference>
<accession>A0A974PID5</accession>
<dbReference type="Proteomes" id="UP000595841">
    <property type="component" value="Plasmid unnamed1"/>
</dbReference>
<keyword evidence="1" id="KW-0472">Membrane</keyword>
<keyword evidence="3" id="KW-1185">Reference proteome</keyword>
<dbReference type="EMBL" id="CP068596">
    <property type="protein sequence ID" value="QQZ64544.1"/>
    <property type="molecule type" value="Genomic_DNA"/>
</dbReference>
<dbReference type="PROSITE" id="PS51257">
    <property type="entry name" value="PROKAR_LIPOPROTEIN"/>
    <property type="match status" value="1"/>
</dbReference>
<dbReference type="KEGG" id="pson:JI735_34480"/>